<accession>A0ABV2XI21</accession>
<sequence>MRRGTCGSSVEHGGRCPAARPARAPWPSGHAPASPGSRRAFALAPTIAESKRRFWSIRQNRWRGTGRAPECRAARFTWLFRRREAEDHEFSRRTALELGIESGREPEGLHGRVGLRRHRHARRRSPKRVLPSPVVSASWDVVQLRNEDFIGRAKASLHQHYPEARTAQVMHHRVIHQPQATFSTHPGFESPRLSQTTPIRELFLAGDWTRTELPSTMESAAESARRAVDAVGEYLTAAK</sequence>
<dbReference type="EMBL" id="JBEYBR010000085">
    <property type="protein sequence ID" value="MEU2125411.1"/>
    <property type="molecule type" value="Genomic_DNA"/>
</dbReference>
<organism evidence="3 4">
    <name type="scientific">Nocardia niwae</name>
    <dbReference type="NCBI Taxonomy" id="626084"/>
    <lineage>
        <taxon>Bacteria</taxon>
        <taxon>Bacillati</taxon>
        <taxon>Actinomycetota</taxon>
        <taxon>Actinomycetes</taxon>
        <taxon>Mycobacteriales</taxon>
        <taxon>Nocardiaceae</taxon>
        <taxon>Nocardia</taxon>
    </lineage>
</organism>
<feature type="domain" description="Amine oxidase" evidence="2">
    <location>
        <begin position="125"/>
        <end position="231"/>
    </location>
</feature>
<evidence type="ECO:0000256" key="1">
    <source>
        <dbReference type="SAM" id="MobiDB-lite"/>
    </source>
</evidence>
<evidence type="ECO:0000313" key="4">
    <source>
        <dbReference type="Proteomes" id="UP001550535"/>
    </source>
</evidence>
<dbReference type="Proteomes" id="UP001550535">
    <property type="component" value="Unassembled WGS sequence"/>
</dbReference>
<feature type="region of interest" description="Disordered" evidence="1">
    <location>
        <begin position="1"/>
        <end position="38"/>
    </location>
</feature>
<dbReference type="InterPro" id="IPR002937">
    <property type="entry name" value="Amino_oxidase"/>
</dbReference>
<dbReference type="Pfam" id="PF01593">
    <property type="entry name" value="Amino_oxidase"/>
    <property type="match status" value="1"/>
</dbReference>
<feature type="compositionally biased region" description="Low complexity" evidence="1">
    <location>
        <begin position="17"/>
        <end position="27"/>
    </location>
</feature>
<dbReference type="SUPFAM" id="SSF51905">
    <property type="entry name" value="FAD/NAD(P)-binding domain"/>
    <property type="match status" value="1"/>
</dbReference>
<evidence type="ECO:0000259" key="2">
    <source>
        <dbReference type="Pfam" id="PF01593"/>
    </source>
</evidence>
<comment type="caution">
    <text evidence="3">The sequence shown here is derived from an EMBL/GenBank/DDBJ whole genome shotgun (WGS) entry which is preliminary data.</text>
</comment>
<dbReference type="InterPro" id="IPR036188">
    <property type="entry name" value="FAD/NAD-bd_sf"/>
</dbReference>
<dbReference type="RefSeq" id="WP_357993037.1">
    <property type="nucleotide sequence ID" value="NZ_JBEYBR010000085.1"/>
</dbReference>
<evidence type="ECO:0000313" key="3">
    <source>
        <dbReference type="EMBL" id="MEU2125411.1"/>
    </source>
</evidence>
<proteinExistence type="predicted"/>
<reference evidence="3 4" key="1">
    <citation type="submission" date="2024-06" db="EMBL/GenBank/DDBJ databases">
        <title>The Natural Products Discovery Center: Release of the First 8490 Sequenced Strains for Exploring Actinobacteria Biosynthetic Diversity.</title>
        <authorList>
            <person name="Kalkreuter E."/>
            <person name="Kautsar S.A."/>
            <person name="Yang D."/>
            <person name="Bader C.D."/>
            <person name="Teijaro C.N."/>
            <person name="Fluegel L."/>
            <person name="Davis C.M."/>
            <person name="Simpson J.R."/>
            <person name="Lauterbach L."/>
            <person name="Steele A.D."/>
            <person name="Gui C."/>
            <person name="Meng S."/>
            <person name="Li G."/>
            <person name="Viehrig K."/>
            <person name="Ye F."/>
            <person name="Su P."/>
            <person name="Kiefer A.F."/>
            <person name="Nichols A."/>
            <person name="Cepeda A.J."/>
            <person name="Yan W."/>
            <person name="Fan B."/>
            <person name="Jiang Y."/>
            <person name="Adhikari A."/>
            <person name="Zheng C.-J."/>
            <person name="Schuster L."/>
            <person name="Cowan T.M."/>
            <person name="Smanski M.J."/>
            <person name="Chevrette M.G."/>
            <person name="De Carvalho L.P.S."/>
            <person name="Shen B."/>
        </authorList>
    </citation>
    <scope>NUCLEOTIDE SEQUENCE [LARGE SCALE GENOMIC DNA]</scope>
    <source>
        <strain evidence="3 4">NPDC019434</strain>
    </source>
</reference>
<gene>
    <name evidence="3" type="ORF">ABZ507_26715</name>
</gene>
<keyword evidence="4" id="KW-1185">Reference proteome</keyword>
<protein>
    <submittedName>
        <fullName evidence="3">FAD-dependent oxidoreductase</fullName>
    </submittedName>
</protein>
<name>A0ABV2XI21_9NOCA</name>